<proteinExistence type="predicted"/>
<gene>
    <name evidence="1" type="ORF">DPMN_109245</name>
</gene>
<evidence type="ECO:0000313" key="2">
    <source>
        <dbReference type="Proteomes" id="UP000828390"/>
    </source>
</evidence>
<reference evidence="1" key="1">
    <citation type="journal article" date="2019" name="bioRxiv">
        <title>The Genome of the Zebra Mussel, Dreissena polymorpha: A Resource for Invasive Species Research.</title>
        <authorList>
            <person name="McCartney M.A."/>
            <person name="Auch B."/>
            <person name="Kono T."/>
            <person name="Mallez S."/>
            <person name="Zhang Y."/>
            <person name="Obille A."/>
            <person name="Becker A."/>
            <person name="Abrahante J.E."/>
            <person name="Garbe J."/>
            <person name="Badalamenti J.P."/>
            <person name="Herman A."/>
            <person name="Mangelson H."/>
            <person name="Liachko I."/>
            <person name="Sullivan S."/>
            <person name="Sone E.D."/>
            <person name="Koren S."/>
            <person name="Silverstein K.A.T."/>
            <person name="Beckman K.B."/>
            <person name="Gohl D.M."/>
        </authorList>
    </citation>
    <scope>NUCLEOTIDE SEQUENCE</scope>
    <source>
        <strain evidence="1">Duluth1</strain>
        <tissue evidence="1">Whole animal</tissue>
    </source>
</reference>
<keyword evidence="2" id="KW-1185">Reference proteome</keyword>
<dbReference type="Proteomes" id="UP000828390">
    <property type="component" value="Unassembled WGS sequence"/>
</dbReference>
<accession>A0A9D4QMR6</accession>
<sequence length="57" mass="6197">MIWDISRIYERRQDKRTTRKDFIETATQRFFEALFGSGLAIGGSIGGAALGGAVGGF</sequence>
<organism evidence="1 2">
    <name type="scientific">Dreissena polymorpha</name>
    <name type="common">Zebra mussel</name>
    <name type="synonym">Mytilus polymorpha</name>
    <dbReference type="NCBI Taxonomy" id="45954"/>
    <lineage>
        <taxon>Eukaryota</taxon>
        <taxon>Metazoa</taxon>
        <taxon>Spiralia</taxon>
        <taxon>Lophotrochozoa</taxon>
        <taxon>Mollusca</taxon>
        <taxon>Bivalvia</taxon>
        <taxon>Autobranchia</taxon>
        <taxon>Heteroconchia</taxon>
        <taxon>Euheterodonta</taxon>
        <taxon>Imparidentia</taxon>
        <taxon>Neoheterodontei</taxon>
        <taxon>Myida</taxon>
        <taxon>Dreissenoidea</taxon>
        <taxon>Dreissenidae</taxon>
        <taxon>Dreissena</taxon>
    </lineage>
</organism>
<dbReference type="AlphaFoldDB" id="A0A9D4QMR6"/>
<name>A0A9D4QMR6_DREPO</name>
<dbReference type="EMBL" id="JAIWYP010000004">
    <property type="protein sequence ID" value="KAH3835877.1"/>
    <property type="molecule type" value="Genomic_DNA"/>
</dbReference>
<comment type="caution">
    <text evidence="1">The sequence shown here is derived from an EMBL/GenBank/DDBJ whole genome shotgun (WGS) entry which is preliminary data.</text>
</comment>
<protein>
    <submittedName>
        <fullName evidence="1">Uncharacterized protein</fullName>
    </submittedName>
</protein>
<evidence type="ECO:0000313" key="1">
    <source>
        <dbReference type="EMBL" id="KAH3835877.1"/>
    </source>
</evidence>
<reference evidence="1" key="2">
    <citation type="submission" date="2020-11" db="EMBL/GenBank/DDBJ databases">
        <authorList>
            <person name="McCartney M.A."/>
            <person name="Auch B."/>
            <person name="Kono T."/>
            <person name="Mallez S."/>
            <person name="Becker A."/>
            <person name="Gohl D.M."/>
            <person name="Silverstein K.A.T."/>
            <person name="Koren S."/>
            <person name="Bechman K.B."/>
            <person name="Herman A."/>
            <person name="Abrahante J.E."/>
            <person name="Garbe J."/>
        </authorList>
    </citation>
    <scope>NUCLEOTIDE SEQUENCE</scope>
    <source>
        <strain evidence="1">Duluth1</strain>
        <tissue evidence="1">Whole animal</tissue>
    </source>
</reference>